<protein>
    <submittedName>
        <fullName evidence="1">Uncharacterized protein</fullName>
    </submittedName>
</protein>
<reference evidence="1" key="1">
    <citation type="journal article" date="2023" name="Mol. Phylogenet. Evol.">
        <title>Genome-scale phylogeny and comparative genomics of the fungal order Sordariales.</title>
        <authorList>
            <person name="Hensen N."/>
            <person name="Bonometti L."/>
            <person name="Westerberg I."/>
            <person name="Brannstrom I.O."/>
            <person name="Guillou S."/>
            <person name="Cros-Aarteil S."/>
            <person name="Calhoun S."/>
            <person name="Haridas S."/>
            <person name="Kuo A."/>
            <person name="Mondo S."/>
            <person name="Pangilinan J."/>
            <person name="Riley R."/>
            <person name="LaButti K."/>
            <person name="Andreopoulos B."/>
            <person name="Lipzen A."/>
            <person name="Chen C."/>
            <person name="Yan M."/>
            <person name="Daum C."/>
            <person name="Ng V."/>
            <person name="Clum A."/>
            <person name="Steindorff A."/>
            <person name="Ohm R.A."/>
            <person name="Martin F."/>
            <person name="Silar P."/>
            <person name="Natvig D.O."/>
            <person name="Lalanne C."/>
            <person name="Gautier V."/>
            <person name="Ament-Velasquez S.L."/>
            <person name="Kruys A."/>
            <person name="Hutchinson M.I."/>
            <person name="Powell A.J."/>
            <person name="Barry K."/>
            <person name="Miller A.N."/>
            <person name="Grigoriev I.V."/>
            <person name="Debuchy R."/>
            <person name="Gladieux P."/>
            <person name="Hiltunen Thoren M."/>
            <person name="Johannesson H."/>
        </authorList>
    </citation>
    <scope>NUCLEOTIDE SEQUENCE</scope>
    <source>
        <strain evidence="1">CBS 359.72</strain>
    </source>
</reference>
<evidence type="ECO:0000313" key="1">
    <source>
        <dbReference type="EMBL" id="KAK4244271.1"/>
    </source>
</evidence>
<reference evidence="1" key="2">
    <citation type="submission" date="2023-05" db="EMBL/GenBank/DDBJ databases">
        <authorList>
            <consortium name="Lawrence Berkeley National Laboratory"/>
            <person name="Steindorff A."/>
            <person name="Hensen N."/>
            <person name="Bonometti L."/>
            <person name="Westerberg I."/>
            <person name="Brannstrom I.O."/>
            <person name="Guillou S."/>
            <person name="Cros-Aarteil S."/>
            <person name="Calhoun S."/>
            <person name="Haridas S."/>
            <person name="Kuo A."/>
            <person name="Mondo S."/>
            <person name="Pangilinan J."/>
            <person name="Riley R."/>
            <person name="Labutti K."/>
            <person name="Andreopoulos B."/>
            <person name="Lipzen A."/>
            <person name="Chen C."/>
            <person name="Yanf M."/>
            <person name="Daum C."/>
            <person name="Ng V."/>
            <person name="Clum A."/>
            <person name="Ohm R."/>
            <person name="Martin F."/>
            <person name="Silar P."/>
            <person name="Natvig D."/>
            <person name="Lalanne C."/>
            <person name="Gautier V."/>
            <person name="Ament-Velasquez S.L."/>
            <person name="Kruys A."/>
            <person name="Hutchinson M.I."/>
            <person name="Powell A.J."/>
            <person name="Barry K."/>
            <person name="Miller A.N."/>
            <person name="Grigoriev I.V."/>
            <person name="Debuchy R."/>
            <person name="Gladieux P."/>
            <person name="Thoren M.H."/>
            <person name="Johannesson H."/>
        </authorList>
    </citation>
    <scope>NUCLEOTIDE SEQUENCE</scope>
    <source>
        <strain evidence="1">CBS 359.72</strain>
    </source>
</reference>
<organism evidence="1 2">
    <name type="scientific">Corynascus novoguineensis</name>
    <dbReference type="NCBI Taxonomy" id="1126955"/>
    <lineage>
        <taxon>Eukaryota</taxon>
        <taxon>Fungi</taxon>
        <taxon>Dikarya</taxon>
        <taxon>Ascomycota</taxon>
        <taxon>Pezizomycotina</taxon>
        <taxon>Sordariomycetes</taxon>
        <taxon>Sordariomycetidae</taxon>
        <taxon>Sordariales</taxon>
        <taxon>Chaetomiaceae</taxon>
        <taxon>Corynascus</taxon>
    </lineage>
</organism>
<keyword evidence="2" id="KW-1185">Reference proteome</keyword>
<dbReference type="Proteomes" id="UP001303647">
    <property type="component" value="Unassembled WGS sequence"/>
</dbReference>
<gene>
    <name evidence="1" type="ORF">C7999DRAFT_44056</name>
</gene>
<proteinExistence type="predicted"/>
<dbReference type="AlphaFoldDB" id="A0AAN7CMB5"/>
<sequence length="264" mass="29189">MARTDKERPSHESDDLDRTSTKVLPVAAFTGYRSFPAVMNLYANYSGILEAMTTLKLCGASASDVLYIAQVHVGWTPRGPLHFGRGIYLRNGTSLKDSILAATGEVFRLPLFLSLFDSKTSLLRASITKEQAVAFRFTIEVGTKRIQREEFEWRKSNGKETGAREKGARYELHPLAATLSALASSYSSSPPEDGSNILAELTLDNVLSFKHLFTLKLMGPGLTGEMGDRWTLMVVMTALRIHWLRQNGKTNKPTVAAAQLFDSN</sequence>
<dbReference type="EMBL" id="MU857748">
    <property type="protein sequence ID" value="KAK4244271.1"/>
    <property type="molecule type" value="Genomic_DNA"/>
</dbReference>
<accession>A0AAN7CMB5</accession>
<name>A0AAN7CMB5_9PEZI</name>
<comment type="caution">
    <text evidence="1">The sequence shown here is derived from an EMBL/GenBank/DDBJ whole genome shotgun (WGS) entry which is preliminary data.</text>
</comment>
<evidence type="ECO:0000313" key="2">
    <source>
        <dbReference type="Proteomes" id="UP001303647"/>
    </source>
</evidence>